<keyword evidence="1" id="KW-0812">Transmembrane</keyword>
<proteinExistence type="predicted"/>
<name>A0A131YDD0_RHIAP</name>
<protein>
    <submittedName>
        <fullName evidence="2">Uncharacterized protein</fullName>
    </submittedName>
</protein>
<dbReference type="EMBL" id="GEDV01012626">
    <property type="protein sequence ID" value="JAP75931.1"/>
    <property type="molecule type" value="Transcribed_RNA"/>
</dbReference>
<dbReference type="AlphaFoldDB" id="A0A131YDD0"/>
<keyword evidence="1" id="KW-1133">Transmembrane helix</keyword>
<accession>A0A131YDD0</accession>
<sequence>MLSHLCMCSRLSVRTLLSWFFSFSFSFFAVWRYNNKRVRWFNQRRAPVSCVTLKSVPRFRLVCISQEFQSIRIFSYILLDGRS</sequence>
<feature type="transmembrane region" description="Helical" evidence="1">
    <location>
        <begin position="16"/>
        <end position="34"/>
    </location>
</feature>
<evidence type="ECO:0000256" key="1">
    <source>
        <dbReference type="SAM" id="Phobius"/>
    </source>
</evidence>
<evidence type="ECO:0000313" key="2">
    <source>
        <dbReference type="EMBL" id="JAP75931.1"/>
    </source>
</evidence>
<keyword evidence="1" id="KW-0472">Membrane</keyword>
<organism evidence="2">
    <name type="scientific">Rhipicephalus appendiculatus</name>
    <name type="common">Brown ear tick</name>
    <dbReference type="NCBI Taxonomy" id="34631"/>
    <lineage>
        <taxon>Eukaryota</taxon>
        <taxon>Metazoa</taxon>
        <taxon>Ecdysozoa</taxon>
        <taxon>Arthropoda</taxon>
        <taxon>Chelicerata</taxon>
        <taxon>Arachnida</taxon>
        <taxon>Acari</taxon>
        <taxon>Parasitiformes</taxon>
        <taxon>Ixodida</taxon>
        <taxon>Ixodoidea</taxon>
        <taxon>Ixodidae</taxon>
        <taxon>Rhipicephalinae</taxon>
        <taxon>Rhipicephalus</taxon>
        <taxon>Rhipicephalus</taxon>
    </lineage>
</organism>
<reference evidence="2" key="1">
    <citation type="journal article" date="2016" name="Ticks Tick Borne Dis.">
        <title>De novo assembly and annotation of the salivary gland transcriptome of Rhipicephalus appendiculatus male and female ticks during blood feeding.</title>
        <authorList>
            <person name="de Castro M.H."/>
            <person name="de Klerk D."/>
            <person name="Pienaar R."/>
            <person name="Latif A.A."/>
            <person name="Rees D.J."/>
            <person name="Mans B.J."/>
        </authorList>
    </citation>
    <scope>NUCLEOTIDE SEQUENCE</scope>
    <source>
        <tissue evidence="2">Salivary glands</tissue>
    </source>
</reference>